<protein>
    <submittedName>
        <fullName evidence="2">Uncharacterized protein</fullName>
    </submittedName>
</protein>
<name>Q08NU7_STIAD</name>
<dbReference type="Proteomes" id="UP000032702">
    <property type="component" value="Unassembled WGS sequence"/>
</dbReference>
<dbReference type="EMBL" id="AAMD01000266">
    <property type="protein sequence ID" value="EAU62153.1"/>
    <property type="molecule type" value="Genomic_DNA"/>
</dbReference>
<feature type="non-terminal residue" evidence="2">
    <location>
        <position position="1"/>
    </location>
</feature>
<feature type="compositionally biased region" description="Basic residues" evidence="1">
    <location>
        <begin position="7"/>
        <end position="23"/>
    </location>
</feature>
<gene>
    <name evidence="2" type="ORF">STIAU_1912</name>
</gene>
<reference evidence="2 3" key="1">
    <citation type="submission" date="2006-04" db="EMBL/GenBank/DDBJ databases">
        <authorList>
            <person name="Nierman W.C."/>
        </authorList>
    </citation>
    <scope>NUCLEOTIDE SEQUENCE [LARGE SCALE GENOMIC DNA]</scope>
    <source>
        <strain evidence="2 3">DW4/3-1</strain>
    </source>
</reference>
<evidence type="ECO:0000313" key="2">
    <source>
        <dbReference type="EMBL" id="EAU62153.1"/>
    </source>
</evidence>
<dbReference type="AlphaFoldDB" id="Q08NU7"/>
<accession>Q08NU7</accession>
<evidence type="ECO:0000313" key="3">
    <source>
        <dbReference type="Proteomes" id="UP000032702"/>
    </source>
</evidence>
<comment type="caution">
    <text evidence="2">The sequence shown here is derived from an EMBL/GenBank/DDBJ whole genome shotgun (WGS) entry which is preliminary data.</text>
</comment>
<proteinExistence type="predicted"/>
<feature type="region of interest" description="Disordered" evidence="1">
    <location>
        <begin position="1"/>
        <end position="23"/>
    </location>
</feature>
<evidence type="ECO:0000256" key="1">
    <source>
        <dbReference type="SAM" id="MobiDB-lite"/>
    </source>
</evidence>
<organism evidence="2 3">
    <name type="scientific">Stigmatella aurantiaca (strain DW4/3-1)</name>
    <dbReference type="NCBI Taxonomy" id="378806"/>
    <lineage>
        <taxon>Bacteria</taxon>
        <taxon>Pseudomonadati</taxon>
        <taxon>Myxococcota</taxon>
        <taxon>Myxococcia</taxon>
        <taxon>Myxococcales</taxon>
        <taxon>Cystobacterineae</taxon>
        <taxon>Archangiaceae</taxon>
        <taxon>Stigmatella</taxon>
    </lineage>
</organism>
<sequence>ADEHAVRLKCQRRGRARASAPHR</sequence>